<feature type="transmembrane region" description="Helical" evidence="1">
    <location>
        <begin position="9"/>
        <end position="30"/>
    </location>
</feature>
<evidence type="ECO:0000256" key="1">
    <source>
        <dbReference type="SAM" id="Phobius"/>
    </source>
</evidence>
<dbReference type="AlphaFoldDB" id="A0A1X9MFR8"/>
<keyword evidence="1" id="KW-0472">Membrane</keyword>
<dbReference type="EMBL" id="CP020814">
    <property type="protein sequence ID" value="ARK32256.1"/>
    <property type="molecule type" value="Genomic_DNA"/>
</dbReference>
<dbReference type="InterPro" id="IPR021529">
    <property type="entry name" value="DUF2798"/>
</dbReference>
<feature type="transmembrane region" description="Helical" evidence="1">
    <location>
        <begin position="82"/>
        <end position="108"/>
    </location>
</feature>
<feature type="transmembrane region" description="Helical" evidence="1">
    <location>
        <begin position="128"/>
        <end position="148"/>
    </location>
</feature>
<keyword evidence="3" id="KW-1185">Reference proteome</keyword>
<reference evidence="2 3" key="1">
    <citation type="submission" date="2017-04" db="EMBL/GenBank/DDBJ databases">
        <title>Bacillus krulwichiae AM31D Genome sequencing and assembly.</title>
        <authorList>
            <person name="Krulwich T.A."/>
            <person name="Anastor L."/>
            <person name="Ehrlich R."/>
            <person name="Ehrlich G.D."/>
            <person name="Janto B."/>
        </authorList>
    </citation>
    <scope>NUCLEOTIDE SEQUENCE [LARGE SCALE GENOMIC DNA]</scope>
    <source>
        <strain evidence="2 3">AM31D</strain>
    </source>
</reference>
<sequence length="161" mass="18437">MPTTRKEKFFYGFLMVFLMVLVLTFSNLYMNGLVGIMTFKEMVMQFALVFIIAFTFFMFFISPIARKVAMMLPYDKSKKNHVIFVNSTCMVIGMILCMSIYGVGSAFVNNSLPSESLLLSYLIVYAKNFMIAYPLQLLVVGPFVRFVFAHFLKEKRGVEAA</sequence>
<name>A0A1X9MFR8_9BACI</name>
<evidence type="ECO:0000313" key="3">
    <source>
        <dbReference type="Proteomes" id="UP000193006"/>
    </source>
</evidence>
<evidence type="ECO:0000313" key="2">
    <source>
        <dbReference type="EMBL" id="ARK32256.1"/>
    </source>
</evidence>
<organism evidence="2 3">
    <name type="scientific">Halalkalibacter krulwichiae</name>
    <dbReference type="NCBI Taxonomy" id="199441"/>
    <lineage>
        <taxon>Bacteria</taxon>
        <taxon>Bacillati</taxon>
        <taxon>Bacillota</taxon>
        <taxon>Bacilli</taxon>
        <taxon>Bacillales</taxon>
        <taxon>Bacillaceae</taxon>
        <taxon>Halalkalibacter</taxon>
    </lineage>
</organism>
<protein>
    <recommendedName>
        <fullName evidence="4">DUF2798 domain-containing protein</fullName>
    </recommendedName>
</protein>
<gene>
    <name evidence="2" type="ORF">BkAM31D_21695</name>
</gene>
<dbReference type="RefSeq" id="WP_066158320.1">
    <property type="nucleotide sequence ID" value="NZ_CP020814.1"/>
</dbReference>
<dbReference type="Proteomes" id="UP000193006">
    <property type="component" value="Chromosome"/>
</dbReference>
<dbReference type="STRING" id="199441.BkAM31D_21695"/>
<accession>A0A1X9MFR8</accession>
<keyword evidence="1" id="KW-1133">Transmembrane helix</keyword>
<dbReference type="KEGG" id="bkw:BkAM31D_21695"/>
<dbReference type="Pfam" id="PF11391">
    <property type="entry name" value="DUF2798"/>
    <property type="match status" value="2"/>
</dbReference>
<feature type="transmembrane region" description="Helical" evidence="1">
    <location>
        <begin position="42"/>
        <end position="61"/>
    </location>
</feature>
<keyword evidence="1" id="KW-0812">Transmembrane</keyword>
<proteinExistence type="predicted"/>
<evidence type="ECO:0008006" key="4">
    <source>
        <dbReference type="Google" id="ProtNLM"/>
    </source>
</evidence>